<dbReference type="Gene3D" id="4.10.60.10">
    <property type="entry name" value="Zinc finger, CCHC-type"/>
    <property type="match status" value="1"/>
</dbReference>
<evidence type="ECO:0000256" key="1">
    <source>
        <dbReference type="PROSITE-ProRule" id="PRU00047"/>
    </source>
</evidence>
<accession>A0A388KER4</accession>
<sequence>MASNGNPNVPPVQNCYNCGQPGHISRFCPLPDRRLNGGQQSVSTAIVPAQPLATYPSTSNVGTSTPYYSGQYNNGGGGSGLGRRVSSLEEIVGRINSKHEADAARESQAGGRRTKREQEEDDRRQKERKEREEFQSSIRLELSTKLDVVREAVNGKKASDVDEIAKLRMQIEMLCKQKEPAMDRKNTDSEEVRKLRARVEELQRAASTSATGPMGNTDELARLRREQLDVKTATEKRLANLEEVIFALQKQCEVAEANAEAWKSEALRPGNKRGSVAIGQTLTTDAGVRPRVTPAVRPRVTPAASPCAAGTVNLQIKAIVERHQQEVELLKEMRLREVNARKASEDEVERLKESLAKLETGRKRGGTNLKSKLDEAAGASTKKDMLKVAASPVVLVSQREATLRDERKKLRNLKKDEVMAICEKRSRVYET</sequence>
<feature type="coiled-coil region" evidence="2">
    <location>
        <begin position="231"/>
        <end position="265"/>
    </location>
</feature>
<dbReference type="InterPro" id="IPR036875">
    <property type="entry name" value="Znf_CCHC_sf"/>
</dbReference>
<evidence type="ECO:0000256" key="3">
    <source>
        <dbReference type="SAM" id="MobiDB-lite"/>
    </source>
</evidence>
<dbReference type="InterPro" id="IPR001878">
    <property type="entry name" value="Znf_CCHC"/>
</dbReference>
<dbReference type="Gramene" id="GBG68555">
    <property type="protein sequence ID" value="GBG68555"/>
    <property type="gene ID" value="CBR_g3099"/>
</dbReference>
<evidence type="ECO:0000313" key="6">
    <source>
        <dbReference type="Proteomes" id="UP000265515"/>
    </source>
</evidence>
<keyword evidence="1" id="KW-0479">Metal-binding</keyword>
<dbReference type="GO" id="GO:0008270">
    <property type="term" value="F:zinc ion binding"/>
    <property type="evidence" value="ECO:0007669"/>
    <property type="project" value="UniProtKB-KW"/>
</dbReference>
<evidence type="ECO:0000256" key="2">
    <source>
        <dbReference type="SAM" id="Coils"/>
    </source>
</evidence>
<dbReference type="PROSITE" id="PS50158">
    <property type="entry name" value="ZF_CCHC"/>
    <property type="match status" value="1"/>
</dbReference>
<feature type="compositionally biased region" description="Basic and acidic residues" evidence="3">
    <location>
        <begin position="116"/>
        <end position="134"/>
    </location>
</feature>
<keyword evidence="1" id="KW-0862">Zinc</keyword>
<dbReference type="Proteomes" id="UP000265515">
    <property type="component" value="Unassembled WGS sequence"/>
</dbReference>
<keyword evidence="2" id="KW-0175">Coiled coil</keyword>
<organism evidence="5 6">
    <name type="scientific">Chara braunii</name>
    <name type="common">Braun's stonewort</name>
    <dbReference type="NCBI Taxonomy" id="69332"/>
    <lineage>
        <taxon>Eukaryota</taxon>
        <taxon>Viridiplantae</taxon>
        <taxon>Streptophyta</taxon>
        <taxon>Charophyceae</taxon>
        <taxon>Charales</taxon>
        <taxon>Characeae</taxon>
        <taxon>Chara</taxon>
    </lineage>
</organism>
<name>A0A388KER4_CHABU</name>
<keyword evidence="1" id="KW-0863">Zinc-finger</keyword>
<evidence type="ECO:0000259" key="4">
    <source>
        <dbReference type="PROSITE" id="PS50158"/>
    </source>
</evidence>
<comment type="caution">
    <text evidence="5">The sequence shown here is derived from an EMBL/GenBank/DDBJ whole genome shotgun (WGS) entry which is preliminary data.</text>
</comment>
<evidence type="ECO:0000313" key="5">
    <source>
        <dbReference type="EMBL" id="GBG68555.1"/>
    </source>
</evidence>
<feature type="region of interest" description="Disordered" evidence="3">
    <location>
        <begin position="94"/>
        <end position="135"/>
    </location>
</feature>
<dbReference type="SUPFAM" id="SSF57756">
    <property type="entry name" value="Retrovirus zinc finger-like domains"/>
    <property type="match status" value="1"/>
</dbReference>
<dbReference type="Pfam" id="PF00098">
    <property type="entry name" value="zf-CCHC"/>
    <property type="match status" value="1"/>
</dbReference>
<feature type="domain" description="CCHC-type" evidence="4">
    <location>
        <begin position="15"/>
        <end position="29"/>
    </location>
</feature>
<gene>
    <name evidence="5" type="ORF">CBR_g3099</name>
</gene>
<protein>
    <recommendedName>
        <fullName evidence="4">CCHC-type domain-containing protein</fullName>
    </recommendedName>
</protein>
<proteinExistence type="predicted"/>
<dbReference type="EMBL" id="BFEA01000102">
    <property type="protein sequence ID" value="GBG68555.1"/>
    <property type="molecule type" value="Genomic_DNA"/>
</dbReference>
<keyword evidence="6" id="KW-1185">Reference proteome</keyword>
<dbReference type="OrthoDB" id="6361509at2759"/>
<dbReference type="AlphaFoldDB" id="A0A388KER4"/>
<dbReference type="GO" id="GO:0003676">
    <property type="term" value="F:nucleic acid binding"/>
    <property type="evidence" value="ECO:0007669"/>
    <property type="project" value="InterPro"/>
</dbReference>
<reference evidence="5 6" key="1">
    <citation type="journal article" date="2018" name="Cell">
        <title>The Chara Genome: Secondary Complexity and Implications for Plant Terrestrialization.</title>
        <authorList>
            <person name="Nishiyama T."/>
            <person name="Sakayama H."/>
            <person name="Vries J.D."/>
            <person name="Buschmann H."/>
            <person name="Saint-Marcoux D."/>
            <person name="Ullrich K.K."/>
            <person name="Haas F.B."/>
            <person name="Vanderstraeten L."/>
            <person name="Becker D."/>
            <person name="Lang D."/>
            <person name="Vosolsobe S."/>
            <person name="Rombauts S."/>
            <person name="Wilhelmsson P.K.I."/>
            <person name="Janitza P."/>
            <person name="Kern R."/>
            <person name="Heyl A."/>
            <person name="Rumpler F."/>
            <person name="Villalobos L.I.A.C."/>
            <person name="Clay J.M."/>
            <person name="Skokan R."/>
            <person name="Toyoda A."/>
            <person name="Suzuki Y."/>
            <person name="Kagoshima H."/>
            <person name="Schijlen E."/>
            <person name="Tajeshwar N."/>
            <person name="Catarino B."/>
            <person name="Hetherington A.J."/>
            <person name="Saltykova A."/>
            <person name="Bonnot C."/>
            <person name="Breuninger H."/>
            <person name="Symeonidi A."/>
            <person name="Radhakrishnan G.V."/>
            <person name="Van Nieuwerburgh F."/>
            <person name="Deforce D."/>
            <person name="Chang C."/>
            <person name="Karol K.G."/>
            <person name="Hedrich R."/>
            <person name="Ulvskov P."/>
            <person name="Glockner G."/>
            <person name="Delwiche C.F."/>
            <person name="Petrasek J."/>
            <person name="Van de Peer Y."/>
            <person name="Friml J."/>
            <person name="Beilby M."/>
            <person name="Dolan L."/>
            <person name="Kohara Y."/>
            <person name="Sugano S."/>
            <person name="Fujiyama A."/>
            <person name="Delaux P.-M."/>
            <person name="Quint M."/>
            <person name="TheiBen G."/>
            <person name="Hagemann M."/>
            <person name="Harholt J."/>
            <person name="Dunand C."/>
            <person name="Zachgo S."/>
            <person name="Langdale J."/>
            <person name="Maumus F."/>
            <person name="Straeten D.V.D."/>
            <person name="Gould S.B."/>
            <person name="Rensing S.A."/>
        </authorList>
    </citation>
    <scope>NUCLEOTIDE SEQUENCE [LARGE SCALE GENOMIC DNA]</scope>
    <source>
        <strain evidence="5 6">S276</strain>
    </source>
</reference>
<dbReference type="SMART" id="SM00343">
    <property type="entry name" value="ZnF_C2HC"/>
    <property type="match status" value="1"/>
</dbReference>